<accession>A0A2T8HU43</accession>
<dbReference type="Pfam" id="PF20132">
    <property type="entry name" value="DUF6522"/>
    <property type="match status" value="1"/>
</dbReference>
<proteinExistence type="predicted"/>
<dbReference type="AlphaFoldDB" id="A0A2T8HU43"/>
<comment type="caution">
    <text evidence="1">The sequence shown here is derived from an EMBL/GenBank/DDBJ whole genome shotgun (WGS) entry which is preliminary data.</text>
</comment>
<gene>
    <name evidence="1" type="ORF">DDE20_10450</name>
</gene>
<dbReference type="OrthoDB" id="8238457at2"/>
<dbReference type="InterPro" id="IPR045389">
    <property type="entry name" value="DUF6522"/>
</dbReference>
<keyword evidence="2" id="KW-1185">Reference proteome</keyword>
<evidence type="ECO:0000313" key="2">
    <source>
        <dbReference type="Proteomes" id="UP000245911"/>
    </source>
</evidence>
<dbReference type="RefSeq" id="WP_116558447.1">
    <property type="nucleotide sequence ID" value="NZ_QDKM01000004.1"/>
</dbReference>
<reference evidence="1 2" key="1">
    <citation type="submission" date="2018-04" db="EMBL/GenBank/DDBJ databases">
        <title>Pararhodobacter oceanense sp. nov., isolated from marine intertidal sediment.</title>
        <authorList>
            <person name="Wang X.-L."/>
            <person name="Du Z.-J."/>
        </authorList>
    </citation>
    <scope>NUCLEOTIDE SEQUENCE [LARGE SCALE GENOMIC DNA]</scope>
    <source>
        <strain evidence="1 2">AM505</strain>
    </source>
</reference>
<evidence type="ECO:0000313" key="1">
    <source>
        <dbReference type="EMBL" id="PVH28862.1"/>
    </source>
</evidence>
<organism evidence="1 2">
    <name type="scientific">Pararhodobacter oceanensis</name>
    <dbReference type="NCBI Taxonomy" id="2172121"/>
    <lineage>
        <taxon>Bacteria</taxon>
        <taxon>Pseudomonadati</taxon>
        <taxon>Pseudomonadota</taxon>
        <taxon>Alphaproteobacteria</taxon>
        <taxon>Rhodobacterales</taxon>
        <taxon>Paracoccaceae</taxon>
        <taxon>Pararhodobacter</taxon>
    </lineage>
</organism>
<dbReference type="Proteomes" id="UP000245911">
    <property type="component" value="Unassembled WGS sequence"/>
</dbReference>
<sequence length="83" mass="8829">MGAVEVTEAGVVVDAALLVKAFRLEEAAIKARMRDGRITSVSERGEGADAGRSRVTFYHAGRALRLTLDAQGEILGKATFPAR</sequence>
<name>A0A2T8HU43_9RHOB</name>
<dbReference type="EMBL" id="QDKM01000004">
    <property type="protein sequence ID" value="PVH28862.1"/>
    <property type="molecule type" value="Genomic_DNA"/>
</dbReference>
<protein>
    <submittedName>
        <fullName evidence="1">Uncharacterized protein</fullName>
    </submittedName>
</protein>